<dbReference type="AlphaFoldDB" id="A0A0R3W3N6"/>
<accession>A0A0R3W3N6</accession>
<sequence>MDPAIPHETAPQGLMVEENTQCASVEGITSQVLTTASVRLPEEKQNDVDEDDDDIISKALRYAGIEPTTPSTHTCSAAVAPARSASTCTIDSHRAQSTFHKPSAVSSEMGNLNVHTAANQSIRIVMVSSFSPPQQPQPPSLPRPHATGYRKVANWERILPCYRKYMRFNDVNPNTAISVAIAAASAADGVGGTSNAEGKNCRCLPRQKRHRRKFSRSDQSVWNRAI</sequence>
<name>A0A0R3W3N6_TAEAS</name>
<proteinExistence type="predicted"/>
<organism evidence="3">
    <name type="scientific">Taenia asiatica</name>
    <name type="common">Asian tapeworm</name>
    <dbReference type="NCBI Taxonomy" id="60517"/>
    <lineage>
        <taxon>Eukaryota</taxon>
        <taxon>Metazoa</taxon>
        <taxon>Spiralia</taxon>
        <taxon>Lophotrochozoa</taxon>
        <taxon>Platyhelminthes</taxon>
        <taxon>Cestoda</taxon>
        <taxon>Eucestoda</taxon>
        <taxon>Cyclophyllidea</taxon>
        <taxon>Taeniidae</taxon>
        <taxon>Taenia</taxon>
    </lineage>
</organism>
<gene>
    <name evidence="1" type="ORF">TASK_LOCUS4553</name>
</gene>
<evidence type="ECO:0000313" key="2">
    <source>
        <dbReference type="Proteomes" id="UP000282613"/>
    </source>
</evidence>
<dbReference type="EMBL" id="UYRS01018357">
    <property type="protein sequence ID" value="VDK33626.1"/>
    <property type="molecule type" value="Genomic_DNA"/>
</dbReference>
<dbReference type="Proteomes" id="UP000282613">
    <property type="component" value="Unassembled WGS sequence"/>
</dbReference>
<evidence type="ECO:0000313" key="3">
    <source>
        <dbReference type="WBParaSite" id="TASK_0000455201-mRNA-1"/>
    </source>
</evidence>
<dbReference type="WBParaSite" id="TASK_0000455201-mRNA-1">
    <property type="protein sequence ID" value="TASK_0000455201-mRNA-1"/>
    <property type="gene ID" value="TASK_0000455201"/>
</dbReference>
<reference evidence="3" key="1">
    <citation type="submission" date="2017-02" db="UniProtKB">
        <authorList>
            <consortium name="WormBaseParasite"/>
        </authorList>
    </citation>
    <scope>IDENTIFICATION</scope>
</reference>
<evidence type="ECO:0000313" key="1">
    <source>
        <dbReference type="EMBL" id="VDK33626.1"/>
    </source>
</evidence>
<keyword evidence="2" id="KW-1185">Reference proteome</keyword>
<reference evidence="1 2" key="2">
    <citation type="submission" date="2018-11" db="EMBL/GenBank/DDBJ databases">
        <authorList>
            <consortium name="Pathogen Informatics"/>
        </authorList>
    </citation>
    <scope>NUCLEOTIDE SEQUENCE [LARGE SCALE GENOMIC DNA]</scope>
</reference>
<protein>
    <submittedName>
        <fullName evidence="1 3">Uncharacterized protein</fullName>
    </submittedName>
</protein>